<dbReference type="PANTHER" id="PTHR38431:SF1">
    <property type="entry name" value="BLL2305 PROTEIN"/>
    <property type="match status" value="1"/>
</dbReference>
<dbReference type="Pfam" id="PF00126">
    <property type="entry name" value="HTH_1"/>
    <property type="match status" value="1"/>
</dbReference>
<organism evidence="3 4">
    <name type="scientific">Ramlibacter montanisoli</name>
    <dbReference type="NCBI Taxonomy" id="2732512"/>
    <lineage>
        <taxon>Bacteria</taxon>
        <taxon>Pseudomonadati</taxon>
        <taxon>Pseudomonadota</taxon>
        <taxon>Betaproteobacteria</taxon>
        <taxon>Burkholderiales</taxon>
        <taxon>Comamonadaceae</taxon>
        <taxon>Ramlibacter</taxon>
    </lineage>
</organism>
<evidence type="ECO:0000259" key="2">
    <source>
        <dbReference type="Pfam" id="PF12727"/>
    </source>
</evidence>
<dbReference type="Gene3D" id="3.40.190.10">
    <property type="entry name" value="Periplasmic binding protein-like II"/>
    <property type="match status" value="1"/>
</dbReference>
<dbReference type="SUPFAM" id="SSF46785">
    <property type="entry name" value="Winged helix' DNA-binding domain"/>
    <property type="match status" value="1"/>
</dbReference>
<reference evidence="3 4" key="1">
    <citation type="submission" date="2020-05" db="EMBL/GenBank/DDBJ databases">
        <authorList>
            <person name="Khan S.A."/>
            <person name="Jeon C.O."/>
            <person name="Chun B.H."/>
        </authorList>
    </citation>
    <scope>NUCLEOTIDE SEQUENCE [LARGE SCALE GENOMIC DNA]</scope>
    <source>
        <strain evidence="3 4">B156</strain>
    </source>
</reference>
<name>A0A849KC36_9BURK</name>
<feature type="domain" description="HTH lysR-type" evidence="1">
    <location>
        <begin position="25"/>
        <end position="81"/>
    </location>
</feature>
<protein>
    <submittedName>
        <fullName evidence="3">Helix-turn-helix transcriptional regulator</fullName>
    </submittedName>
</protein>
<evidence type="ECO:0000313" key="3">
    <source>
        <dbReference type="EMBL" id="NNU43707.1"/>
    </source>
</evidence>
<dbReference type="InterPro" id="IPR036390">
    <property type="entry name" value="WH_DNA-bd_sf"/>
</dbReference>
<proteinExistence type="predicted"/>
<dbReference type="InterPro" id="IPR000847">
    <property type="entry name" value="LysR_HTH_N"/>
</dbReference>
<dbReference type="Pfam" id="PF12727">
    <property type="entry name" value="PBP_like"/>
    <property type="match status" value="1"/>
</dbReference>
<dbReference type="GO" id="GO:0003700">
    <property type="term" value="F:DNA-binding transcription factor activity"/>
    <property type="evidence" value="ECO:0007669"/>
    <property type="project" value="InterPro"/>
</dbReference>
<accession>A0A849KC36</accession>
<evidence type="ECO:0000313" key="4">
    <source>
        <dbReference type="Proteomes" id="UP000552954"/>
    </source>
</evidence>
<evidence type="ECO:0000259" key="1">
    <source>
        <dbReference type="Pfam" id="PF00126"/>
    </source>
</evidence>
<dbReference type="AlphaFoldDB" id="A0A849KC36"/>
<gene>
    <name evidence="3" type="ORF">HK415_11920</name>
</gene>
<reference evidence="3 4" key="2">
    <citation type="submission" date="2020-06" db="EMBL/GenBank/DDBJ databases">
        <title>Ramlibacter rhizophilus sp. nov., isolated from rhizosphere soil of national flower Mugunghwa from South Korea.</title>
        <authorList>
            <person name="Zheng-Fei Y."/>
            <person name="Huan T."/>
        </authorList>
    </citation>
    <scope>NUCLEOTIDE SEQUENCE [LARGE SCALE GENOMIC DNA]</scope>
    <source>
        <strain evidence="3 4">B156</strain>
    </source>
</reference>
<sequence length="369" mass="40770">MRKVELSYDFAARRQDGWVRNALIDLLHAVQEEGSISGAAKALGFSYRHVWGELRRWETQLGHPLLVWEKGQRARLAPFGEKLLWAERQAQARLAPQIEALQAELERAFAVAFDDSAQVLTLFASHDDGLSLLRAYAVNEAQLHLDVRFCGSVDAIAALNTGRCTLAGFHSSQQPGLGSHTQRTYQPLLEPGQHKLIGFAERSQGLMLAPGNPLQLQSMADAVRRRARYVNRAPGSGTRLLCDELLARDGIAASDLQEQEREEPSHAAVAQAIASGSADAGLGIEAAARARGLDFVPLLQERYYLVCLKEALDAPPIATLRRLLQGEAWRKQLAALPGYAPWRSGEVLSLKAQLPWWDLPPKTLTRRRS</sequence>
<dbReference type="EMBL" id="JABFCS010000001">
    <property type="protein sequence ID" value="NNU43707.1"/>
    <property type="molecule type" value="Genomic_DNA"/>
</dbReference>
<comment type="caution">
    <text evidence="3">The sequence shown here is derived from an EMBL/GenBank/DDBJ whole genome shotgun (WGS) entry which is preliminary data.</text>
</comment>
<dbReference type="SUPFAM" id="SSF53850">
    <property type="entry name" value="Periplasmic binding protein-like II"/>
    <property type="match status" value="1"/>
</dbReference>
<dbReference type="Proteomes" id="UP000552954">
    <property type="component" value="Unassembled WGS sequence"/>
</dbReference>
<dbReference type="InterPro" id="IPR036388">
    <property type="entry name" value="WH-like_DNA-bd_sf"/>
</dbReference>
<dbReference type="Gene3D" id="1.10.10.10">
    <property type="entry name" value="Winged helix-like DNA-binding domain superfamily/Winged helix DNA-binding domain"/>
    <property type="match status" value="1"/>
</dbReference>
<feature type="domain" description="PBP" evidence="2">
    <location>
        <begin position="139"/>
        <end position="324"/>
    </location>
</feature>
<dbReference type="PANTHER" id="PTHR38431">
    <property type="entry name" value="BLL2305 PROTEIN"/>
    <property type="match status" value="1"/>
</dbReference>
<dbReference type="RefSeq" id="WP_171559433.1">
    <property type="nucleotide sequence ID" value="NZ_JABFCS010000001.1"/>
</dbReference>
<keyword evidence="4" id="KW-1185">Reference proteome</keyword>
<dbReference type="InterPro" id="IPR024370">
    <property type="entry name" value="PBP_domain"/>
</dbReference>